<dbReference type="SUPFAM" id="SSF51604">
    <property type="entry name" value="Enolase C-terminal domain-like"/>
    <property type="match status" value="1"/>
</dbReference>
<evidence type="ECO:0000256" key="6">
    <source>
        <dbReference type="PIRSR" id="PIRSR634603-3"/>
    </source>
</evidence>
<gene>
    <name evidence="9" type="ORF">CVO96_00170</name>
</gene>
<dbReference type="EC" id="5.1.1.-" evidence="7"/>
<accession>A0A2K3V1W1</accession>
<feature type="active site" description="Proton acceptor; specific for (S)-substrate epimerization" evidence="5">
    <location>
        <position position="270"/>
    </location>
</feature>
<dbReference type="SFLD" id="SFLDF00009">
    <property type="entry name" value="o-succinylbenzoate_synthase"/>
    <property type="match status" value="1"/>
</dbReference>
<dbReference type="InterPro" id="IPR029065">
    <property type="entry name" value="Enolase_C-like"/>
</dbReference>
<dbReference type="InterPro" id="IPR018110">
    <property type="entry name" value="Mandel_Rmase/mucon_lact_enz_CS"/>
</dbReference>
<keyword evidence="4 7" id="KW-0413">Isomerase</keyword>
<comment type="caution">
    <text evidence="9">The sequence shown here is derived from an EMBL/GenBank/DDBJ whole genome shotgun (WGS) entry which is preliminary data.</text>
</comment>
<feature type="binding site" evidence="6">
    <location>
        <position position="248"/>
    </location>
    <ligand>
        <name>Mg(2+)</name>
        <dbReference type="ChEBI" id="CHEBI:18420"/>
    </ligand>
</feature>
<sequence length="355" mass="37899">MTTAQTSSTPAPAPQTGAVTWETLELHTAQPFGIARWTHSVYPRTFVSFTQDGLTGRGEAAPNAFYGETRGTVEAVLPLLSDALRDPWDWDGLGARLSNRMPHDHPSVKCALEMAALEWCALSVGRPVWQLLGLSPAPLPESSFTVSLAELPDMRRQAREAVQRGHGVLKVKLGTDRDEAIIEALREEAPHAALRVDANAGWTRPRAKRMLGVLDAAGVELVEQPLAAGDLEGHAQLRAHARVPIVADESLHHVQDVLALANAFDGVNLKLAKLGGPLQALRALRLARAHGLQVMMGCMIESSLGIAAAAHLAGLCDWADLDGALLLADDPFSGLEWQAGTLARPTGPGWGVSRA</sequence>
<dbReference type="SFLD" id="SFLDG00180">
    <property type="entry name" value="muconate_cycloisomerase"/>
    <property type="match status" value="1"/>
</dbReference>
<dbReference type="SFLD" id="SFLDS00001">
    <property type="entry name" value="Enolase"/>
    <property type="match status" value="1"/>
</dbReference>
<comment type="cofactor">
    <cofactor evidence="6 7">
        <name>Mg(2+)</name>
        <dbReference type="ChEBI" id="CHEBI:18420"/>
    </cofactor>
    <text evidence="6 7">Binds 1 Mg(2+) ion per subunit.</text>
</comment>
<dbReference type="SUPFAM" id="SSF54826">
    <property type="entry name" value="Enolase N-terminal domain-like"/>
    <property type="match status" value="1"/>
</dbReference>
<evidence type="ECO:0000313" key="9">
    <source>
        <dbReference type="EMBL" id="PNY82768.1"/>
    </source>
</evidence>
<dbReference type="InterPro" id="IPR029017">
    <property type="entry name" value="Enolase-like_N"/>
</dbReference>
<keyword evidence="2 6" id="KW-0479">Metal-binding</keyword>
<evidence type="ECO:0000256" key="3">
    <source>
        <dbReference type="ARBA" id="ARBA00022842"/>
    </source>
</evidence>
<dbReference type="Pfam" id="PF13378">
    <property type="entry name" value="MR_MLE_C"/>
    <property type="match status" value="1"/>
</dbReference>
<dbReference type="GO" id="GO:0046872">
    <property type="term" value="F:metal ion binding"/>
    <property type="evidence" value="ECO:0007669"/>
    <property type="project" value="UniProtKB-KW"/>
</dbReference>
<evidence type="ECO:0000259" key="8">
    <source>
        <dbReference type="SMART" id="SM00922"/>
    </source>
</evidence>
<dbReference type="EMBL" id="PPPD01000001">
    <property type="protein sequence ID" value="PNY82768.1"/>
    <property type="molecule type" value="Genomic_DNA"/>
</dbReference>
<evidence type="ECO:0000256" key="4">
    <source>
        <dbReference type="ARBA" id="ARBA00023235"/>
    </source>
</evidence>
<dbReference type="InterPro" id="IPR036849">
    <property type="entry name" value="Enolase-like_C_sf"/>
</dbReference>
<feature type="binding site" evidence="6">
    <location>
        <position position="197"/>
    </location>
    <ligand>
        <name>Mg(2+)</name>
        <dbReference type="ChEBI" id="CHEBI:18420"/>
    </ligand>
</feature>
<dbReference type="InterPro" id="IPR034603">
    <property type="entry name" value="Dipeptide_epimerase"/>
</dbReference>
<dbReference type="RefSeq" id="WP_103313201.1">
    <property type="nucleotide sequence ID" value="NZ_PPPD01000001.1"/>
</dbReference>
<feature type="domain" description="Mandelate racemase/muconate lactonizing enzyme C-terminal" evidence="8">
    <location>
        <begin position="151"/>
        <end position="244"/>
    </location>
</feature>
<feature type="binding site" evidence="6">
    <location>
        <position position="223"/>
    </location>
    <ligand>
        <name>Mg(2+)</name>
        <dbReference type="ChEBI" id="CHEBI:18420"/>
    </ligand>
</feature>
<dbReference type="Gene3D" id="3.30.390.10">
    <property type="entry name" value="Enolase-like, N-terminal domain"/>
    <property type="match status" value="1"/>
</dbReference>
<evidence type="ECO:0000256" key="5">
    <source>
        <dbReference type="PIRSR" id="PIRSR634603-1"/>
    </source>
</evidence>
<dbReference type="OrthoDB" id="9782675at2"/>
<evidence type="ECO:0000256" key="1">
    <source>
        <dbReference type="ARBA" id="ARBA00008031"/>
    </source>
</evidence>
<dbReference type="Gene3D" id="3.20.20.120">
    <property type="entry name" value="Enolase-like C-terminal domain"/>
    <property type="match status" value="1"/>
</dbReference>
<dbReference type="GO" id="GO:0009063">
    <property type="term" value="P:amino acid catabolic process"/>
    <property type="evidence" value="ECO:0007669"/>
    <property type="project" value="InterPro"/>
</dbReference>
<dbReference type="PANTHER" id="PTHR48073">
    <property type="entry name" value="O-SUCCINYLBENZOATE SYNTHASE-RELATED"/>
    <property type="match status" value="1"/>
</dbReference>
<dbReference type="PANTHER" id="PTHR48073:SF2">
    <property type="entry name" value="O-SUCCINYLBENZOATE SYNTHASE"/>
    <property type="match status" value="1"/>
</dbReference>
<dbReference type="PROSITE" id="PS00909">
    <property type="entry name" value="MR_MLE_2"/>
    <property type="match status" value="1"/>
</dbReference>
<reference evidence="9 10" key="1">
    <citation type="submission" date="2018-01" db="EMBL/GenBank/DDBJ databases">
        <title>Deinococcus koreensis sp. nov., a radiation-resistant bacterium isolated from river water.</title>
        <authorList>
            <person name="Choi A."/>
        </authorList>
    </citation>
    <scope>NUCLEOTIDE SEQUENCE [LARGE SCALE GENOMIC DNA]</scope>
    <source>
        <strain evidence="9 10">SJW1-2</strain>
    </source>
</reference>
<dbReference type="GO" id="GO:0016855">
    <property type="term" value="F:racemase and epimerase activity, acting on amino acids and derivatives"/>
    <property type="evidence" value="ECO:0007669"/>
    <property type="project" value="UniProtKB-UniRule"/>
</dbReference>
<dbReference type="CDD" id="cd03319">
    <property type="entry name" value="L-Ala-DL-Glu_epimerase"/>
    <property type="match status" value="1"/>
</dbReference>
<dbReference type="AlphaFoldDB" id="A0A2K3V1W1"/>
<keyword evidence="3 6" id="KW-0460">Magnesium</keyword>
<organism evidence="9 10">
    <name type="scientific">Deinococcus koreensis</name>
    <dbReference type="NCBI Taxonomy" id="2054903"/>
    <lineage>
        <taxon>Bacteria</taxon>
        <taxon>Thermotogati</taxon>
        <taxon>Deinococcota</taxon>
        <taxon>Deinococci</taxon>
        <taxon>Deinococcales</taxon>
        <taxon>Deinococcaceae</taxon>
        <taxon>Deinococcus</taxon>
    </lineage>
</organism>
<proteinExistence type="inferred from homology"/>
<dbReference type="SMART" id="SM00922">
    <property type="entry name" value="MR_MLE"/>
    <property type="match status" value="1"/>
</dbReference>
<evidence type="ECO:0000256" key="2">
    <source>
        <dbReference type="ARBA" id="ARBA00022723"/>
    </source>
</evidence>
<feature type="active site" description="Proton acceptor; specific for (R)-substrate epimerization" evidence="5">
    <location>
        <position position="172"/>
    </location>
</feature>
<dbReference type="Proteomes" id="UP000236379">
    <property type="component" value="Unassembled WGS sequence"/>
</dbReference>
<evidence type="ECO:0000256" key="7">
    <source>
        <dbReference type="RuleBase" id="RU366006"/>
    </source>
</evidence>
<name>A0A2K3V1W1_9DEIO</name>
<evidence type="ECO:0000313" key="10">
    <source>
        <dbReference type="Proteomes" id="UP000236379"/>
    </source>
</evidence>
<dbReference type="InterPro" id="IPR013342">
    <property type="entry name" value="Mandelate_racemase_C"/>
</dbReference>
<comment type="similarity">
    <text evidence="1 7">Belongs to the mandelate racemase/muconate lactonizing enzyme family.</text>
</comment>
<keyword evidence="10" id="KW-1185">Reference proteome</keyword>
<protein>
    <recommendedName>
        <fullName evidence="7">Dipeptide epimerase</fullName>
        <ecNumber evidence="7">5.1.1.-</ecNumber>
    </recommendedName>
</protein>